<dbReference type="Proteomes" id="UP000630887">
    <property type="component" value="Unassembled WGS sequence"/>
</dbReference>
<comment type="caution">
    <text evidence="2">The sequence shown here is derived from an EMBL/GenBank/DDBJ whole genome shotgun (WGS) entry which is preliminary data.</text>
</comment>
<organism evidence="2 3">
    <name type="scientific">Catellatospora coxensis</name>
    <dbReference type="NCBI Taxonomy" id="310354"/>
    <lineage>
        <taxon>Bacteria</taxon>
        <taxon>Bacillati</taxon>
        <taxon>Actinomycetota</taxon>
        <taxon>Actinomycetes</taxon>
        <taxon>Micromonosporales</taxon>
        <taxon>Micromonosporaceae</taxon>
        <taxon>Catellatospora</taxon>
    </lineage>
</organism>
<accession>A0A8J3KVL3</accession>
<reference evidence="2 3" key="1">
    <citation type="submission" date="2021-01" db="EMBL/GenBank/DDBJ databases">
        <title>Whole genome shotgun sequence of Catellatospora coxensis NBRC 107359.</title>
        <authorList>
            <person name="Komaki H."/>
            <person name="Tamura T."/>
        </authorList>
    </citation>
    <scope>NUCLEOTIDE SEQUENCE [LARGE SCALE GENOMIC DNA]</scope>
    <source>
        <strain evidence="2 3">NBRC 107359</strain>
    </source>
</reference>
<dbReference type="EMBL" id="BONI01000029">
    <property type="protein sequence ID" value="GIG07003.1"/>
    <property type="molecule type" value="Genomic_DNA"/>
</dbReference>
<proteinExistence type="predicted"/>
<evidence type="ECO:0000256" key="1">
    <source>
        <dbReference type="SAM" id="MobiDB-lite"/>
    </source>
</evidence>
<evidence type="ECO:0000313" key="2">
    <source>
        <dbReference type="EMBL" id="GIG07003.1"/>
    </source>
</evidence>
<evidence type="ECO:0000313" key="3">
    <source>
        <dbReference type="Proteomes" id="UP000630887"/>
    </source>
</evidence>
<sequence length="216" mass="23954">MFARYPLAPGVEQRLRRPDTEPGLARTPLRELTAHQLDAHLFAGWRDEDDFSHFLPRVLELFATGEHRDGALLRKNLSEAHRPDRPADERAALHRYHLALWRQIRSAADPAFTAEDVLGACSLHDHDVLPYLADWAADPSPAAALLLARFIGGGRMPSWGGERYLGDIADWLGSAAPAAALTAALAATTDPAARRDLAYGLELLELDWQRDDPVMR</sequence>
<keyword evidence="3" id="KW-1185">Reference proteome</keyword>
<feature type="region of interest" description="Disordered" evidence="1">
    <location>
        <begin position="1"/>
        <end position="23"/>
    </location>
</feature>
<dbReference type="AlphaFoldDB" id="A0A8J3KVL3"/>
<gene>
    <name evidence="2" type="ORF">Cco03nite_37030</name>
</gene>
<protein>
    <submittedName>
        <fullName evidence="2">Uncharacterized protein</fullName>
    </submittedName>
</protein>
<name>A0A8J3KVL3_9ACTN</name>